<proteinExistence type="predicted"/>
<keyword evidence="3" id="KW-0574">Periplasm</keyword>
<evidence type="ECO:0000256" key="1">
    <source>
        <dbReference type="ARBA" id="ARBA00022448"/>
    </source>
</evidence>
<dbReference type="Pfam" id="PF03968">
    <property type="entry name" value="LptD_N"/>
    <property type="match status" value="1"/>
</dbReference>
<dbReference type="InterPro" id="IPR014340">
    <property type="entry name" value="LptA"/>
</dbReference>
<gene>
    <name evidence="5" type="primary">lptA</name>
    <name evidence="5" type="ORF">L9S41_13810</name>
</gene>
<protein>
    <submittedName>
        <fullName evidence="5">Lipopolysaccharide transport periplasmic protein LptA</fullName>
    </submittedName>
</protein>
<evidence type="ECO:0000256" key="2">
    <source>
        <dbReference type="ARBA" id="ARBA00022729"/>
    </source>
</evidence>
<evidence type="ECO:0000256" key="3">
    <source>
        <dbReference type="ARBA" id="ARBA00022764"/>
    </source>
</evidence>
<keyword evidence="6" id="KW-1185">Reference proteome</keyword>
<evidence type="ECO:0000313" key="6">
    <source>
        <dbReference type="Proteomes" id="UP001060414"/>
    </source>
</evidence>
<accession>A0ABY5ZJ41</accession>
<evidence type="ECO:0000313" key="5">
    <source>
        <dbReference type="EMBL" id="UWZ78746.1"/>
    </source>
</evidence>
<dbReference type="InterPro" id="IPR052037">
    <property type="entry name" value="LPS_export_LptA"/>
</dbReference>
<reference evidence="5" key="1">
    <citation type="journal article" date="2022" name="Environ. Microbiol.">
        <title>Geoalkalibacter halelectricus SAP #1 sp. nov. possessing extracellular electron transfer and mineral#reducing capabilities from a haloalkaline environment.</title>
        <authorList>
            <person name="Yadav S."/>
            <person name="Singh R."/>
            <person name="Sundharam S.S."/>
            <person name="Chaudhary S."/>
            <person name="Krishnamurthi S."/>
            <person name="Patil S.A."/>
        </authorList>
    </citation>
    <scope>NUCLEOTIDE SEQUENCE</scope>
    <source>
        <strain evidence="5">SAP-1</strain>
    </source>
</reference>
<feature type="domain" description="Organic solvent tolerance-like N-terminal" evidence="4">
    <location>
        <begin position="32"/>
        <end position="137"/>
    </location>
</feature>
<dbReference type="EMBL" id="CP092109">
    <property type="protein sequence ID" value="UWZ78746.1"/>
    <property type="molecule type" value="Genomic_DNA"/>
</dbReference>
<sequence>MNRIASRMLGFVLVFVLALVAVTDAAQERPIEVTSERMEMLSAPRRVLFSGEVVARQDDVVIYADRMQVFFREGEDSVARILAEGRVRIVQGERTAVGDTGVFHRDESIVVLTGNPRVYQGKDFVEGEEITVYLEEERSVVTSREGVPARAIFHPREETR</sequence>
<keyword evidence="1" id="KW-0813">Transport</keyword>
<dbReference type="PANTHER" id="PTHR36504:SF1">
    <property type="entry name" value="LIPOPOLYSACCHARIDE EXPORT SYSTEM PROTEIN LPTA"/>
    <property type="match status" value="1"/>
</dbReference>
<evidence type="ECO:0000259" key="4">
    <source>
        <dbReference type="Pfam" id="PF03968"/>
    </source>
</evidence>
<organism evidence="5 6">
    <name type="scientific">Geoalkalibacter halelectricus</name>
    <dbReference type="NCBI Taxonomy" id="2847045"/>
    <lineage>
        <taxon>Bacteria</taxon>
        <taxon>Pseudomonadati</taxon>
        <taxon>Thermodesulfobacteriota</taxon>
        <taxon>Desulfuromonadia</taxon>
        <taxon>Desulfuromonadales</taxon>
        <taxon>Geoalkalibacteraceae</taxon>
        <taxon>Geoalkalibacter</taxon>
    </lineage>
</organism>
<dbReference type="Gene3D" id="2.60.450.10">
    <property type="entry name" value="Lipopolysaccharide (LPS) transport protein A like domain"/>
    <property type="match status" value="1"/>
</dbReference>
<name>A0ABY5ZJ41_9BACT</name>
<dbReference type="RefSeq" id="WP_260747104.1">
    <property type="nucleotide sequence ID" value="NZ_CP092109.1"/>
</dbReference>
<keyword evidence="2" id="KW-0732">Signal</keyword>
<dbReference type="InterPro" id="IPR005653">
    <property type="entry name" value="OstA-like_N"/>
</dbReference>
<dbReference type="Proteomes" id="UP001060414">
    <property type="component" value="Chromosome"/>
</dbReference>
<dbReference type="PANTHER" id="PTHR36504">
    <property type="entry name" value="LIPOPOLYSACCHARIDE EXPORT SYSTEM PROTEIN LPTA"/>
    <property type="match status" value="1"/>
</dbReference>
<dbReference type="NCBIfam" id="TIGR03002">
    <property type="entry name" value="outer_YhbN_LptA"/>
    <property type="match status" value="1"/>
</dbReference>